<sequence length="199" mass="22787">MIYGYARVSSKDQNLARQIQTLSDLGVDRIFKEKASGANLSRPVLKQLLAILKPEDVIKVISLDRLGRNAKDVTNIIINVRDKGANIDFLDMPSYKEVQDENTRNLLSSITIELQKYLAAEERKKILERQRQGIALAKQRGVYQGRPILYGPDVANLDRRKQYFEIKRLLKAGIPIRQIVQLTGRSMTLIRRIKNELSK</sequence>
<dbReference type="SMART" id="SM00857">
    <property type="entry name" value="Resolvase"/>
    <property type="match status" value="1"/>
</dbReference>
<dbReference type="GO" id="GO:0000150">
    <property type="term" value="F:DNA strand exchange activity"/>
    <property type="evidence" value="ECO:0007669"/>
    <property type="project" value="InterPro"/>
</dbReference>
<evidence type="ECO:0000259" key="7">
    <source>
        <dbReference type="PROSITE" id="PS51736"/>
    </source>
</evidence>
<keyword evidence="2" id="KW-0229">DNA integration</keyword>
<gene>
    <name evidence="8" type="ORF">IWT30_02059</name>
</gene>
<dbReference type="PROSITE" id="PS51736">
    <property type="entry name" value="RECOMBINASES_3"/>
    <property type="match status" value="1"/>
</dbReference>
<evidence type="ECO:0000256" key="5">
    <source>
        <dbReference type="PIRSR" id="PIRSR606118-50"/>
    </source>
</evidence>
<dbReference type="InterPro" id="IPR006118">
    <property type="entry name" value="Recombinase_CS"/>
</dbReference>
<dbReference type="InterPro" id="IPR006119">
    <property type="entry name" value="Resolv_N"/>
</dbReference>
<dbReference type="PROSITE" id="PS00397">
    <property type="entry name" value="RECOMBINASES_1"/>
    <property type="match status" value="1"/>
</dbReference>
<comment type="similarity">
    <text evidence="1">Belongs to the site-specific recombinase resolvase family.</text>
</comment>
<feature type="active site" description="O-(5'-phospho-DNA)-serine intermediate" evidence="5 6">
    <location>
        <position position="9"/>
    </location>
</feature>
<dbReference type="RefSeq" id="WP_089109861.1">
    <property type="nucleotide sequence ID" value="NZ_BCMF01000011.1"/>
</dbReference>
<evidence type="ECO:0000256" key="6">
    <source>
        <dbReference type="PROSITE-ProRule" id="PRU10137"/>
    </source>
</evidence>
<protein>
    <submittedName>
        <fullName evidence="8">Resolvase</fullName>
    </submittedName>
</protein>
<keyword evidence="9" id="KW-1185">Reference proteome</keyword>
<dbReference type="AlphaFoldDB" id="A0A1Z5IEK5"/>
<organism evidence="8 9">
    <name type="scientific">Secundilactobacillus mixtipabuli</name>
    <dbReference type="NCBI Taxonomy" id="1435342"/>
    <lineage>
        <taxon>Bacteria</taxon>
        <taxon>Bacillati</taxon>
        <taxon>Bacillota</taxon>
        <taxon>Bacilli</taxon>
        <taxon>Lactobacillales</taxon>
        <taxon>Lactobacillaceae</taxon>
        <taxon>Secundilactobacillus</taxon>
    </lineage>
</organism>
<evidence type="ECO:0000256" key="2">
    <source>
        <dbReference type="ARBA" id="ARBA00022908"/>
    </source>
</evidence>
<proteinExistence type="inferred from homology"/>
<dbReference type="CDD" id="cd03768">
    <property type="entry name" value="SR_ResInv"/>
    <property type="match status" value="1"/>
</dbReference>
<comment type="caution">
    <text evidence="8">The sequence shown here is derived from an EMBL/GenBank/DDBJ whole genome shotgun (WGS) entry which is preliminary data.</text>
</comment>
<dbReference type="OrthoDB" id="9797501at2"/>
<dbReference type="GO" id="GO:0015074">
    <property type="term" value="P:DNA integration"/>
    <property type="evidence" value="ECO:0007669"/>
    <property type="project" value="UniProtKB-KW"/>
</dbReference>
<dbReference type="PANTHER" id="PTHR30461:SF26">
    <property type="entry name" value="RESOLVASE HOMOLOG YNEB"/>
    <property type="match status" value="1"/>
</dbReference>
<dbReference type="PANTHER" id="PTHR30461">
    <property type="entry name" value="DNA-INVERTASE FROM LAMBDOID PROPHAGE"/>
    <property type="match status" value="1"/>
</dbReference>
<dbReference type="Proteomes" id="UP000198374">
    <property type="component" value="Unassembled WGS sequence"/>
</dbReference>
<reference evidence="8 9" key="1">
    <citation type="submission" date="2015-11" db="EMBL/GenBank/DDBJ databases">
        <title>Draft genome sequences of new species of the genus Lactobacillus isolated from orchardgrass silage.</title>
        <authorList>
            <person name="Tohno M."/>
            <person name="Tanizawa Y."/>
            <person name="Arita M."/>
        </authorList>
    </citation>
    <scope>NUCLEOTIDE SEQUENCE [LARGE SCALE GENOMIC DNA]</scope>
    <source>
        <strain evidence="8 9">IWT30</strain>
    </source>
</reference>
<evidence type="ECO:0000313" key="8">
    <source>
        <dbReference type="EMBL" id="GAX00079.1"/>
    </source>
</evidence>
<name>A0A1Z5IEK5_9LACO</name>
<accession>A0A1Z5IEK5</accession>
<keyword evidence="3" id="KW-0238">DNA-binding</keyword>
<dbReference type="Pfam" id="PF00239">
    <property type="entry name" value="Resolvase"/>
    <property type="match status" value="1"/>
</dbReference>
<dbReference type="InterPro" id="IPR036162">
    <property type="entry name" value="Resolvase-like_N_sf"/>
</dbReference>
<evidence type="ECO:0000256" key="1">
    <source>
        <dbReference type="ARBA" id="ARBA00009913"/>
    </source>
</evidence>
<evidence type="ECO:0000313" key="9">
    <source>
        <dbReference type="Proteomes" id="UP000198374"/>
    </source>
</evidence>
<dbReference type="InterPro" id="IPR050639">
    <property type="entry name" value="SSR_resolvase"/>
</dbReference>
<dbReference type="SUPFAM" id="SSF53041">
    <property type="entry name" value="Resolvase-like"/>
    <property type="match status" value="1"/>
</dbReference>
<dbReference type="EMBL" id="BCMF01000011">
    <property type="protein sequence ID" value="GAX00079.1"/>
    <property type="molecule type" value="Genomic_DNA"/>
</dbReference>
<evidence type="ECO:0000256" key="3">
    <source>
        <dbReference type="ARBA" id="ARBA00023125"/>
    </source>
</evidence>
<dbReference type="GO" id="GO:0003677">
    <property type="term" value="F:DNA binding"/>
    <property type="evidence" value="ECO:0007669"/>
    <property type="project" value="UniProtKB-KW"/>
</dbReference>
<dbReference type="Gene3D" id="1.10.10.60">
    <property type="entry name" value="Homeodomain-like"/>
    <property type="match status" value="1"/>
</dbReference>
<evidence type="ECO:0000256" key="4">
    <source>
        <dbReference type="ARBA" id="ARBA00023172"/>
    </source>
</evidence>
<feature type="domain" description="Resolvase/invertase-type recombinase catalytic" evidence="7">
    <location>
        <begin position="1"/>
        <end position="141"/>
    </location>
</feature>
<keyword evidence="4" id="KW-0233">DNA recombination</keyword>
<dbReference type="Gene3D" id="3.40.50.1390">
    <property type="entry name" value="Resolvase, N-terminal catalytic domain"/>
    <property type="match status" value="1"/>
</dbReference>